<reference evidence="1 2" key="1">
    <citation type="submission" date="2008-07" db="EMBL/GenBank/DDBJ databases">
        <authorList>
            <person name="Tandeau de Marsac N."/>
            <person name="Ferriera S."/>
            <person name="Johnson J."/>
            <person name="Kravitz S."/>
            <person name="Beeson K."/>
            <person name="Sutton G."/>
            <person name="Rogers Y.-H."/>
            <person name="Friedman R."/>
            <person name="Frazier M."/>
            <person name="Venter J.C."/>
        </authorList>
    </citation>
    <scope>NUCLEOTIDE SEQUENCE [LARGE SCALE GENOMIC DNA]</scope>
    <source>
        <strain evidence="1 2">PCC 7420</strain>
    </source>
</reference>
<dbReference type="AlphaFoldDB" id="B4VWV4"/>
<keyword evidence="2" id="KW-1185">Reference proteome</keyword>
<organism evidence="1 2">
    <name type="scientific">Coleofasciculus chthonoplastes PCC 7420</name>
    <dbReference type="NCBI Taxonomy" id="118168"/>
    <lineage>
        <taxon>Bacteria</taxon>
        <taxon>Bacillati</taxon>
        <taxon>Cyanobacteriota</taxon>
        <taxon>Cyanophyceae</taxon>
        <taxon>Coleofasciculales</taxon>
        <taxon>Coleofasciculaceae</taxon>
        <taxon>Coleofasciculus</taxon>
    </lineage>
</organism>
<protein>
    <submittedName>
        <fullName evidence="1">Uncharacterized protein</fullName>
    </submittedName>
</protein>
<accession>B4VWV4</accession>
<dbReference type="Proteomes" id="UP000003835">
    <property type="component" value="Unassembled WGS sequence"/>
</dbReference>
<sequence length="40" mass="4742">MEKLNWSGWRSQGSGFGELPRVLMHDGSVTQLKWWNRFYG</sequence>
<evidence type="ECO:0000313" key="2">
    <source>
        <dbReference type="Proteomes" id="UP000003835"/>
    </source>
</evidence>
<dbReference type="HOGENOM" id="CLU_3287898_0_0_3"/>
<dbReference type="RefSeq" id="WP_006103112.1">
    <property type="nucleotide sequence ID" value="NZ_DS989857.1"/>
</dbReference>
<dbReference type="EMBL" id="DS989857">
    <property type="protein sequence ID" value="EDX73438.1"/>
    <property type="molecule type" value="Genomic_DNA"/>
</dbReference>
<gene>
    <name evidence="1" type="ORF">MC7420_3612</name>
</gene>
<name>B4VWV4_9CYAN</name>
<evidence type="ECO:0000313" key="1">
    <source>
        <dbReference type="EMBL" id="EDX73438.1"/>
    </source>
</evidence>
<proteinExistence type="predicted"/>